<keyword evidence="2" id="KW-0963">Cytoplasm</keyword>
<keyword evidence="4" id="KW-0802">TPR repeat</keyword>
<protein>
    <submittedName>
        <fullName evidence="6">Tetratricopeptide repeat protein</fullName>
    </submittedName>
</protein>
<comment type="caution">
    <text evidence="6">The sequence shown here is derived from an EMBL/GenBank/DDBJ whole genome shotgun (WGS) entry which is preliminary data.</text>
</comment>
<evidence type="ECO:0000256" key="4">
    <source>
        <dbReference type="ARBA" id="ARBA00022803"/>
    </source>
</evidence>
<reference evidence="6 7" key="1">
    <citation type="submission" date="2020-12" db="EMBL/GenBank/DDBJ databases">
        <title>YIM B01967 draft genome.</title>
        <authorList>
            <person name="Yan X."/>
        </authorList>
    </citation>
    <scope>NUCLEOTIDE SEQUENCE [LARGE SCALE GENOMIC DNA]</scope>
    <source>
        <strain evidence="6 7">YIM B01967</strain>
    </source>
</reference>
<dbReference type="PANTHER" id="PTHR46630:SF1">
    <property type="entry name" value="TETRATRICOPEPTIDE REPEAT PROTEIN 29"/>
    <property type="match status" value="1"/>
</dbReference>
<dbReference type="EMBL" id="JAEOAH010000029">
    <property type="protein sequence ID" value="MBK3496416.1"/>
    <property type="molecule type" value="Genomic_DNA"/>
</dbReference>
<evidence type="ECO:0000256" key="1">
    <source>
        <dbReference type="ARBA" id="ARBA00004496"/>
    </source>
</evidence>
<dbReference type="Gene3D" id="1.25.40.10">
    <property type="entry name" value="Tetratricopeptide repeat domain"/>
    <property type="match status" value="1"/>
</dbReference>
<organism evidence="6 7">
    <name type="scientific">Viridibacillus soli</name>
    <dbReference type="NCBI Taxonomy" id="2798301"/>
    <lineage>
        <taxon>Bacteria</taxon>
        <taxon>Bacillati</taxon>
        <taxon>Bacillota</taxon>
        <taxon>Bacilli</taxon>
        <taxon>Bacillales</taxon>
        <taxon>Caryophanaceae</taxon>
        <taxon>Viridibacillus</taxon>
    </lineage>
</organism>
<dbReference type="InterPro" id="IPR051476">
    <property type="entry name" value="Bac_ResReg_Asp_Phosphatase"/>
</dbReference>
<dbReference type="SUPFAM" id="SSF48452">
    <property type="entry name" value="TPR-like"/>
    <property type="match status" value="1"/>
</dbReference>
<dbReference type="PANTHER" id="PTHR46630">
    <property type="entry name" value="TETRATRICOPEPTIDE REPEAT PROTEIN 29"/>
    <property type="match status" value="1"/>
</dbReference>
<evidence type="ECO:0000313" key="7">
    <source>
        <dbReference type="Proteomes" id="UP000618943"/>
    </source>
</evidence>
<comment type="subcellular location">
    <subcellularLocation>
        <location evidence="1">Cytoplasm</location>
    </subcellularLocation>
</comment>
<dbReference type="RefSeq" id="WP_200749881.1">
    <property type="nucleotide sequence ID" value="NZ_JAEOAH010000029.1"/>
</dbReference>
<dbReference type="Proteomes" id="UP000618943">
    <property type="component" value="Unassembled WGS sequence"/>
</dbReference>
<evidence type="ECO:0000256" key="3">
    <source>
        <dbReference type="ARBA" id="ARBA00022737"/>
    </source>
</evidence>
<proteinExistence type="inferred from homology"/>
<gene>
    <name evidence="6" type="ORF">JFL43_16435</name>
</gene>
<keyword evidence="3" id="KW-0677">Repeat</keyword>
<evidence type="ECO:0000313" key="6">
    <source>
        <dbReference type="EMBL" id="MBK3496416.1"/>
    </source>
</evidence>
<comment type="similarity">
    <text evidence="5">Belongs to the Rap family.</text>
</comment>
<dbReference type="InterPro" id="IPR011990">
    <property type="entry name" value="TPR-like_helical_dom_sf"/>
</dbReference>
<name>A0ABS1HAV1_9BACL</name>
<evidence type="ECO:0000256" key="2">
    <source>
        <dbReference type="ARBA" id="ARBA00022490"/>
    </source>
</evidence>
<dbReference type="Pfam" id="PF13424">
    <property type="entry name" value="TPR_12"/>
    <property type="match status" value="1"/>
</dbReference>
<evidence type="ECO:0000256" key="5">
    <source>
        <dbReference type="ARBA" id="ARBA00038253"/>
    </source>
</evidence>
<sequence length="166" mass="18894">MLQFEEALKRIEPDSINEQIFLYGTIGNLYRIAGDSKQAISMLEKCYKLAEESGIKKSRIANLIRLGEAFKYAGQYEDALKSFDIAIQELMPIDDCDLLDFAMQHKGKCLMEVGEWKSALSQFHKALCIRKRKGSKSLINSTELAIQFVKEKIDNNEKIVFGKCSD</sequence>
<keyword evidence="7" id="KW-1185">Reference proteome</keyword>
<accession>A0ABS1HAV1</accession>